<dbReference type="InterPro" id="IPR023213">
    <property type="entry name" value="CAT-like_dom_sf"/>
</dbReference>
<dbReference type="RefSeq" id="XP_007801020.1">
    <property type="nucleotide sequence ID" value="XM_007802829.1"/>
</dbReference>
<keyword evidence="2" id="KW-0012">Acyltransferase</keyword>
<evidence type="ECO:0000313" key="4">
    <source>
        <dbReference type="EMBL" id="ERF73361.1"/>
    </source>
</evidence>
<dbReference type="GeneID" id="19243153"/>
<organism evidence="4 5">
    <name type="scientific">Endocarpon pusillum (strain Z07020 / HMAS-L-300199)</name>
    <name type="common">Lichen-forming fungus</name>
    <dbReference type="NCBI Taxonomy" id="1263415"/>
    <lineage>
        <taxon>Eukaryota</taxon>
        <taxon>Fungi</taxon>
        <taxon>Dikarya</taxon>
        <taxon>Ascomycota</taxon>
        <taxon>Pezizomycotina</taxon>
        <taxon>Eurotiomycetes</taxon>
        <taxon>Chaetothyriomycetidae</taxon>
        <taxon>Verrucariales</taxon>
        <taxon>Verrucariaceae</taxon>
        <taxon>Endocarpon</taxon>
    </lineage>
</organism>
<dbReference type="PANTHER" id="PTHR42034:SF1">
    <property type="entry name" value="CONDENSATION DOMAIN-CONTAINING PROTEIN"/>
    <property type="match status" value="1"/>
</dbReference>
<dbReference type="AlphaFoldDB" id="U1GN55"/>
<dbReference type="Pfam" id="PF16911">
    <property type="entry name" value="PapA_C"/>
    <property type="match status" value="1"/>
</dbReference>
<dbReference type="EMBL" id="KE720957">
    <property type="protein sequence ID" value="ERF73361.1"/>
    <property type="molecule type" value="Genomic_DNA"/>
</dbReference>
<dbReference type="Proteomes" id="UP000019373">
    <property type="component" value="Unassembled WGS sequence"/>
</dbReference>
<dbReference type="OrthoDB" id="2548233at2759"/>
<proteinExistence type="predicted"/>
<dbReference type="Gene3D" id="3.30.559.30">
    <property type="entry name" value="Nonribosomal peptide synthetase, condensation domain"/>
    <property type="match status" value="1"/>
</dbReference>
<evidence type="ECO:0000313" key="5">
    <source>
        <dbReference type="Proteomes" id="UP000019373"/>
    </source>
</evidence>
<gene>
    <name evidence="4" type="ORF">EPUS_08303</name>
</gene>
<accession>U1GN55</accession>
<protein>
    <recommendedName>
        <fullName evidence="3">Phthiocerol/phthiodiolone dimycocerosyl transferase C-terminal domain-containing protein</fullName>
    </recommendedName>
</protein>
<dbReference type="OMA" id="TGREHWG"/>
<dbReference type="HOGENOM" id="CLU_029138_1_0_1"/>
<dbReference type="PANTHER" id="PTHR42034">
    <property type="entry name" value="CHROMOSOME 7, WHOLE GENOME SHOTGUN SEQUENCE-RELATED"/>
    <property type="match status" value="1"/>
</dbReference>
<evidence type="ECO:0000259" key="3">
    <source>
        <dbReference type="Pfam" id="PF16911"/>
    </source>
</evidence>
<evidence type="ECO:0000256" key="2">
    <source>
        <dbReference type="ARBA" id="ARBA00023315"/>
    </source>
</evidence>
<dbReference type="InterPro" id="IPR031641">
    <property type="entry name" value="PapA_C"/>
</dbReference>
<dbReference type="eggNOG" id="ENOG502SESV">
    <property type="taxonomic scope" value="Eukaryota"/>
</dbReference>
<dbReference type="GO" id="GO:0016746">
    <property type="term" value="F:acyltransferase activity"/>
    <property type="evidence" value="ECO:0007669"/>
    <property type="project" value="UniProtKB-KW"/>
</dbReference>
<feature type="domain" description="Phthiocerol/phthiodiolone dimycocerosyl transferase C-terminal" evidence="3">
    <location>
        <begin position="230"/>
        <end position="421"/>
    </location>
</feature>
<name>U1GN55_ENDPU</name>
<evidence type="ECO:0000256" key="1">
    <source>
        <dbReference type="ARBA" id="ARBA00022679"/>
    </source>
</evidence>
<keyword evidence="5" id="KW-1185">Reference proteome</keyword>
<dbReference type="Gene3D" id="3.30.559.10">
    <property type="entry name" value="Chloramphenicol acetyltransferase-like domain"/>
    <property type="match status" value="1"/>
</dbReference>
<dbReference type="SUPFAM" id="SSF52777">
    <property type="entry name" value="CoA-dependent acyltransferases"/>
    <property type="match status" value="1"/>
</dbReference>
<sequence>MVWTETAPGVFQEDFSGVEKIYRNMSTAFSHIEKEHWGIHCVCRIHLGPSFRNRHIVSALREAWIALMTEYPGLSVVPNGLSKVFVVPDVQAADKWADQTFFVESVGNADSIIANSKPRDLPGLFYLPCSSEIVFLSQHWRTDAIGTSMLLDRFFSIVGQPQDLALSQGRRPEVEKISPSLEDAAGSPENEIPELQEFARQYIDNFHMKAVNAGGLPYRGDSATLPAKTSHQDMVLAKDSTSALVASCKRRNISVSAAIHGALAHTFFSFASPEDQLVDYTTVTAVNMRTYLPWPYNSKAHACQTYVASITPTVQKTSDFCESALALTQEYKTWHTEKFSQSLRWIYRYHAERLFAPRPPGLPPSKPPSGVTLSSLGVIEQYLAGDYGDALQVDKFRFGVSMMTRQILLYVWTFRGQLTLSVNYNTAYHEDGMARDVLSRIVATLKKELELELEAVRL</sequence>
<keyword evidence="1" id="KW-0808">Transferase</keyword>
<reference evidence="5" key="1">
    <citation type="journal article" date="2014" name="BMC Genomics">
        <title>Genome characteristics reveal the impact of lichenization on lichen-forming fungus Endocarpon pusillum Hedwig (Verrucariales, Ascomycota).</title>
        <authorList>
            <person name="Wang Y.-Y."/>
            <person name="Liu B."/>
            <person name="Zhang X.-Y."/>
            <person name="Zhou Q.-M."/>
            <person name="Zhang T."/>
            <person name="Li H."/>
            <person name="Yu Y.-F."/>
            <person name="Zhang X.-L."/>
            <person name="Hao X.-Y."/>
            <person name="Wang M."/>
            <person name="Wang L."/>
            <person name="Wei J.-C."/>
        </authorList>
    </citation>
    <scope>NUCLEOTIDE SEQUENCE [LARGE SCALE GENOMIC DNA]</scope>
    <source>
        <strain evidence="5">Z07020 / HMAS-L-300199</strain>
    </source>
</reference>